<evidence type="ECO:0000256" key="3">
    <source>
        <dbReference type="ARBA" id="ARBA00023163"/>
    </source>
</evidence>
<evidence type="ECO:0000313" key="5">
    <source>
        <dbReference type="EMBL" id="SKC95008.1"/>
    </source>
</evidence>
<reference evidence="5 6" key="1">
    <citation type="submission" date="2017-02" db="EMBL/GenBank/DDBJ databases">
        <authorList>
            <person name="Peterson S.W."/>
        </authorList>
    </citation>
    <scope>NUCLEOTIDE SEQUENCE [LARGE SCALE GENOMIC DNA]</scope>
    <source>
        <strain evidence="5 6">DSM 18108</strain>
    </source>
</reference>
<gene>
    <name evidence="5" type="ORF">SAMN05660461_0190</name>
</gene>
<dbReference type="InterPro" id="IPR018060">
    <property type="entry name" value="HTH_AraC"/>
</dbReference>
<name>A0A1T5N4P3_9BACT</name>
<dbReference type="InterPro" id="IPR009057">
    <property type="entry name" value="Homeodomain-like_sf"/>
</dbReference>
<keyword evidence="1" id="KW-0805">Transcription regulation</keyword>
<evidence type="ECO:0000259" key="4">
    <source>
        <dbReference type="PROSITE" id="PS01124"/>
    </source>
</evidence>
<dbReference type="SUPFAM" id="SSF46689">
    <property type="entry name" value="Homeodomain-like"/>
    <property type="match status" value="1"/>
</dbReference>
<dbReference type="STRING" id="393003.SAMN05660461_0190"/>
<keyword evidence="3" id="KW-0804">Transcription</keyword>
<evidence type="ECO:0000313" key="6">
    <source>
        <dbReference type="Proteomes" id="UP000190166"/>
    </source>
</evidence>
<sequence length="268" mass="30989">MKYREILPEQLLKPYVKCYYHFESEADTAIDDVVFPGGHMEIIFNMGSATWKTGSNNVFQNTPKIELWGQITRPLPVKAVGSYNKMLGVRFYPHTAAFFMQEDIMLLNNQVNDPADMLGTPIRQLHMKLLEEENLDQQIKLISQFLLNRLQEVNRKPLNIAMVGNIIHQMKQPDADAKIESIARQHLISSRYLHKLFLQYTGVPPKFYAKLHRFQKSLELVQKNKLSLTAIAYECGYFDQSHFIREFKSFTGVSPASYKVSPYPVTLI</sequence>
<dbReference type="Pfam" id="PF12833">
    <property type="entry name" value="HTH_18"/>
    <property type="match status" value="1"/>
</dbReference>
<dbReference type="RefSeq" id="WP_079467545.1">
    <property type="nucleotide sequence ID" value="NZ_FUZZ01000001.1"/>
</dbReference>
<keyword evidence="2" id="KW-0238">DNA-binding</keyword>
<dbReference type="PANTHER" id="PTHR43280">
    <property type="entry name" value="ARAC-FAMILY TRANSCRIPTIONAL REGULATOR"/>
    <property type="match status" value="1"/>
</dbReference>
<dbReference type="PRINTS" id="PR00032">
    <property type="entry name" value="HTHARAC"/>
</dbReference>
<protein>
    <submittedName>
        <fullName evidence="5">Helix-turn-helix domain-containing protein</fullName>
    </submittedName>
</protein>
<organism evidence="5 6">
    <name type="scientific">Chitinophaga ginsengisegetis</name>
    <dbReference type="NCBI Taxonomy" id="393003"/>
    <lineage>
        <taxon>Bacteria</taxon>
        <taxon>Pseudomonadati</taxon>
        <taxon>Bacteroidota</taxon>
        <taxon>Chitinophagia</taxon>
        <taxon>Chitinophagales</taxon>
        <taxon>Chitinophagaceae</taxon>
        <taxon>Chitinophaga</taxon>
    </lineage>
</organism>
<dbReference type="InterPro" id="IPR020449">
    <property type="entry name" value="Tscrpt_reg_AraC-type_HTH"/>
</dbReference>
<dbReference type="PROSITE" id="PS01124">
    <property type="entry name" value="HTH_ARAC_FAMILY_2"/>
    <property type="match status" value="1"/>
</dbReference>
<evidence type="ECO:0000256" key="2">
    <source>
        <dbReference type="ARBA" id="ARBA00023125"/>
    </source>
</evidence>
<dbReference type="EMBL" id="FUZZ01000001">
    <property type="protein sequence ID" value="SKC95008.1"/>
    <property type="molecule type" value="Genomic_DNA"/>
</dbReference>
<dbReference type="SMART" id="SM00342">
    <property type="entry name" value="HTH_ARAC"/>
    <property type="match status" value="1"/>
</dbReference>
<dbReference type="GO" id="GO:0003700">
    <property type="term" value="F:DNA-binding transcription factor activity"/>
    <property type="evidence" value="ECO:0007669"/>
    <property type="project" value="InterPro"/>
</dbReference>
<keyword evidence="6" id="KW-1185">Reference proteome</keyword>
<evidence type="ECO:0000256" key="1">
    <source>
        <dbReference type="ARBA" id="ARBA00023015"/>
    </source>
</evidence>
<dbReference type="GO" id="GO:0043565">
    <property type="term" value="F:sequence-specific DNA binding"/>
    <property type="evidence" value="ECO:0007669"/>
    <property type="project" value="InterPro"/>
</dbReference>
<accession>A0A1T5N4P3</accession>
<feature type="domain" description="HTH araC/xylS-type" evidence="4">
    <location>
        <begin position="160"/>
        <end position="261"/>
    </location>
</feature>
<dbReference type="PANTHER" id="PTHR43280:SF2">
    <property type="entry name" value="HTH-TYPE TRANSCRIPTIONAL REGULATOR EXSA"/>
    <property type="match status" value="1"/>
</dbReference>
<dbReference type="InterPro" id="IPR046532">
    <property type="entry name" value="DUF6597"/>
</dbReference>
<dbReference type="Gene3D" id="1.10.10.60">
    <property type="entry name" value="Homeodomain-like"/>
    <property type="match status" value="1"/>
</dbReference>
<dbReference type="Proteomes" id="UP000190166">
    <property type="component" value="Unassembled WGS sequence"/>
</dbReference>
<dbReference type="Pfam" id="PF20240">
    <property type="entry name" value="DUF6597"/>
    <property type="match status" value="1"/>
</dbReference>
<dbReference type="AlphaFoldDB" id="A0A1T5N4P3"/>
<proteinExistence type="predicted"/>